<evidence type="ECO:0000256" key="3">
    <source>
        <dbReference type="ARBA" id="ARBA00022801"/>
    </source>
</evidence>
<organism evidence="6 7">
    <name type="scientific">Denitrobaculum tricleocarpae</name>
    <dbReference type="NCBI Taxonomy" id="2591009"/>
    <lineage>
        <taxon>Bacteria</taxon>
        <taxon>Pseudomonadati</taxon>
        <taxon>Pseudomonadota</taxon>
        <taxon>Alphaproteobacteria</taxon>
        <taxon>Rhodospirillales</taxon>
        <taxon>Rhodospirillaceae</taxon>
        <taxon>Denitrobaculum</taxon>
    </lineage>
</organism>
<sequence length="294" mass="32606">MSVAVDSKLDPRVNCYRDDLAASYLEGKVDSRRFVMGRQAQVVQCGAPLLRNPSADSPQDSQLLVGETVQVYDEAGGYSWLQSEFDGYVGYVRTSALRDEVTEATDCVSVLRSFLYPEPDIKTPPIATLNMAAQVTVNDQYQRFSLLSTGGWIYSDHLMTIDAHEPDFVATALRFLEMPYLWGGKGNMGIDCSGLVQVSLARSGRACPRDTYMQAKTLGIEIPGEDGNYPMRRGDLIYWPGHVAIVLDQETVVHASGHHMLVTIEPWRDVDERVRIETGGKGIEVLRRVPQSNG</sequence>
<dbReference type="Pfam" id="PF18348">
    <property type="entry name" value="SH3_16"/>
    <property type="match status" value="1"/>
</dbReference>
<keyword evidence="3" id="KW-0378">Hydrolase</keyword>
<evidence type="ECO:0000313" key="7">
    <source>
        <dbReference type="Proteomes" id="UP000315252"/>
    </source>
</evidence>
<dbReference type="PANTHER" id="PTHR47359">
    <property type="entry name" value="PEPTIDOGLYCAN DL-ENDOPEPTIDASE CWLO"/>
    <property type="match status" value="1"/>
</dbReference>
<dbReference type="GO" id="GO:0008234">
    <property type="term" value="F:cysteine-type peptidase activity"/>
    <property type="evidence" value="ECO:0007669"/>
    <property type="project" value="UniProtKB-KW"/>
</dbReference>
<comment type="caution">
    <text evidence="6">The sequence shown here is derived from an EMBL/GenBank/DDBJ whole genome shotgun (WGS) entry which is preliminary data.</text>
</comment>
<proteinExistence type="inferred from homology"/>
<evidence type="ECO:0000259" key="5">
    <source>
        <dbReference type="PROSITE" id="PS51935"/>
    </source>
</evidence>
<dbReference type="PROSITE" id="PS51935">
    <property type="entry name" value="NLPC_P60"/>
    <property type="match status" value="1"/>
</dbReference>
<evidence type="ECO:0000256" key="4">
    <source>
        <dbReference type="ARBA" id="ARBA00022807"/>
    </source>
</evidence>
<dbReference type="PANTHER" id="PTHR47359:SF3">
    <property type="entry name" value="NLP_P60 DOMAIN-CONTAINING PROTEIN-RELATED"/>
    <property type="match status" value="1"/>
</dbReference>
<reference evidence="6 7" key="1">
    <citation type="submission" date="2019-06" db="EMBL/GenBank/DDBJ databases">
        <title>Whole genome sequence for Rhodospirillaceae sp. R148.</title>
        <authorList>
            <person name="Wang G."/>
        </authorList>
    </citation>
    <scope>NUCLEOTIDE SEQUENCE [LARGE SCALE GENOMIC DNA]</scope>
    <source>
        <strain evidence="6 7">R148</strain>
    </source>
</reference>
<gene>
    <name evidence="6" type="ORF">FKG95_26555</name>
</gene>
<dbReference type="InterPro" id="IPR041382">
    <property type="entry name" value="SH3_16"/>
</dbReference>
<evidence type="ECO:0000313" key="6">
    <source>
        <dbReference type="EMBL" id="TQV71939.1"/>
    </source>
</evidence>
<dbReference type="SUPFAM" id="SSF54001">
    <property type="entry name" value="Cysteine proteinases"/>
    <property type="match status" value="1"/>
</dbReference>
<dbReference type="Gene3D" id="2.30.30.40">
    <property type="entry name" value="SH3 Domains"/>
    <property type="match status" value="1"/>
</dbReference>
<dbReference type="Pfam" id="PF00877">
    <property type="entry name" value="NLPC_P60"/>
    <property type="match status" value="1"/>
</dbReference>
<feature type="domain" description="NlpC/P60" evidence="5">
    <location>
        <begin position="162"/>
        <end position="290"/>
    </location>
</feature>
<dbReference type="Gene3D" id="3.90.1720.10">
    <property type="entry name" value="endopeptidase domain like (from Nostoc punctiforme)"/>
    <property type="match status" value="1"/>
</dbReference>
<keyword evidence="4" id="KW-0788">Thiol protease</keyword>
<evidence type="ECO:0000256" key="1">
    <source>
        <dbReference type="ARBA" id="ARBA00007074"/>
    </source>
</evidence>
<dbReference type="InterPro" id="IPR000064">
    <property type="entry name" value="NLP_P60_dom"/>
</dbReference>
<dbReference type="GO" id="GO:0006508">
    <property type="term" value="P:proteolysis"/>
    <property type="evidence" value="ECO:0007669"/>
    <property type="project" value="UniProtKB-KW"/>
</dbReference>
<dbReference type="EMBL" id="VHSH01000013">
    <property type="protein sequence ID" value="TQV71939.1"/>
    <property type="molecule type" value="Genomic_DNA"/>
</dbReference>
<protein>
    <submittedName>
        <fullName evidence="6">NlpC/P60 family protein</fullName>
    </submittedName>
</protein>
<accession>A0A545T3Z1</accession>
<dbReference type="RefSeq" id="WP_142899486.1">
    <property type="nucleotide sequence ID" value="NZ_ML660064.1"/>
</dbReference>
<comment type="similarity">
    <text evidence="1">Belongs to the peptidase C40 family.</text>
</comment>
<dbReference type="InterPro" id="IPR038765">
    <property type="entry name" value="Papain-like_cys_pep_sf"/>
</dbReference>
<keyword evidence="2" id="KW-0645">Protease</keyword>
<keyword evidence="7" id="KW-1185">Reference proteome</keyword>
<dbReference type="InterPro" id="IPR051794">
    <property type="entry name" value="PG_Endopeptidase_C40"/>
</dbReference>
<evidence type="ECO:0000256" key="2">
    <source>
        <dbReference type="ARBA" id="ARBA00022670"/>
    </source>
</evidence>
<name>A0A545T3Z1_9PROT</name>
<dbReference type="OrthoDB" id="9813368at2"/>
<dbReference type="AlphaFoldDB" id="A0A545T3Z1"/>
<dbReference type="Proteomes" id="UP000315252">
    <property type="component" value="Unassembled WGS sequence"/>
</dbReference>